<feature type="compositionally biased region" description="Acidic residues" evidence="1">
    <location>
        <begin position="176"/>
        <end position="186"/>
    </location>
</feature>
<dbReference type="EMBL" id="ML975471">
    <property type="protein sequence ID" value="KAF1829043.1"/>
    <property type="molecule type" value="Genomic_DNA"/>
</dbReference>
<gene>
    <name evidence="2" type="ORF">BDW02DRAFT_602886</name>
</gene>
<feature type="compositionally biased region" description="Polar residues" evidence="1">
    <location>
        <begin position="116"/>
        <end position="128"/>
    </location>
</feature>
<sequence>MATARSYYNALLALSGNPALADARKTLVACMPEQDLKDVVGHGLESGISKAGLEGIVARLLDSIVAEILAEPLQLLPEDVDDIAHSAGGVRGSSDDPIQDTNPLPTENAHQKSLADATTQVNILTSTNSKKRKPQAQLIRPLRQKRAVIEVPDAQEEAPKDETQSDTEAADLVGMSDEEEDSDAEQSSDASSDSTEEEITAEGSTDREISKWEDARRGSFMLNLQRYEPDDANDNDDAGCCTGHVLRKSKLRVERASSEIYVREMEVKVRTGTRRHWYLKEFWQMPTSTVQALTEKFNRDFLTETRDRKTYQDLVGKNKTFRQCIRELLRDGVKIPTTREEEKYFACDGCIAERTLCARILRSYSRIVLAILPLPSDIRNARGLYSMAVWVLE</sequence>
<evidence type="ECO:0000313" key="3">
    <source>
        <dbReference type="Proteomes" id="UP000800040"/>
    </source>
</evidence>
<dbReference type="Proteomes" id="UP000800040">
    <property type="component" value="Unassembled WGS sequence"/>
</dbReference>
<dbReference type="OrthoDB" id="3695709at2759"/>
<proteinExistence type="predicted"/>
<keyword evidence="3" id="KW-1185">Reference proteome</keyword>
<name>A0A6A5K6H3_9PLEO</name>
<evidence type="ECO:0000313" key="2">
    <source>
        <dbReference type="EMBL" id="KAF1829043.1"/>
    </source>
</evidence>
<evidence type="ECO:0000256" key="1">
    <source>
        <dbReference type="SAM" id="MobiDB-lite"/>
    </source>
</evidence>
<organism evidence="2 3">
    <name type="scientific">Decorospora gaudefroyi</name>
    <dbReference type="NCBI Taxonomy" id="184978"/>
    <lineage>
        <taxon>Eukaryota</taxon>
        <taxon>Fungi</taxon>
        <taxon>Dikarya</taxon>
        <taxon>Ascomycota</taxon>
        <taxon>Pezizomycotina</taxon>
        <taxon>Dothideomycetes</taxon>
        <taxon>Pleosporomycetidae</taxon>
        <taxon>Pleosporales</taxon>
        <taxon>Pleosporineae</taxon>
        <taxon>Pleosporaceae</taxon>
        <taxon>Decorospora</taxon>
    </lineage>
</organism>
<protein>
    <submittedName>
        <fullName evidence="2">Uncharacterized protein</fullName>
    </submittedName>
</protein>
<accession>A0A6A5K6H3</accession>
<dbReference type="AlphaFoldDB" id="A0A6A5K6H3"/>
<reference evidence="2" key="1">
    <citation type="submission" date="2020-01" db="EMBL/GenBank/DDBJ databases">
        <authorList>
            <consortium name="DOE Joint Genome Institute"/>
            <person name="Haridas S."/>
            <person name="Albert R."/>
            <person name="Binder M."/>
            <person name="Bloem J."/>
            <person name="Labutti K."/>
            <person name="Salamov A."/>
            <person name="Andreopoulos B."/>
            <person name="Baker S.E."/>
            <person name="Barry K."/>
            <person name="Bills G."/>
            <person name="Bluhm B.H."/>
            <person name="Cannon C."/>
            <person name="Castanera R."/>
            <person name="Culley D.E."/>
            <person name="Daum C."/>
            <person name="Ezra D."/>
            <person name="Gonzalez J.B."/>
            <person name="Henrissat B."/>
            <person name="Kuo A."/>
            <person name="Liang C."/>
            <person name="Lipzen A."/>
            <person name="Lutzoni F."/>
            <person name="Magnuson J."/>
            <person name="Mondo S."/>
            <person name="Nolan M."/>
            <person name="Ohm R."/>
            <person name="Pangilinan J."/>
            <person name="Park H.-J."/>
            <person name="Ramirez L."/>
            <person name="Alfaro M."/>
            <person name="Sun H."/>
            <person name="Tritt A."/>
            <person name="Yoshinaga Y."/>
            <person name="Zwiers L.-H."/>
            <person name="Turgeon B.G."/>
            <person name="Goodwin S.B."/>
            <person name="Spatafora J.W."/>
            <person name="Crous P.W."/>
            <person name="Grigoriev I.V."/>
        </authorList>
    </citation>
    <scope>NUCLEOTIDE SEQUENCE</scope>
    <source>
        <strain evidence="2">P77</strain>
    </source>
</reference>
<feature type="region of interest" description="Disordered" evidence="1">
    <location>
        <begin position="86"/>
        <end position="212"/>
    </location>
</feature>